<name>A4SBA3_OSTLU</name>
<sequence>MAPRARRIDAPRVARADARATSTLGDACASCDACACDDCGGFIVDGGPAYGPKRALGAHFRSGAREWFDTSGMCGCERHAREACETCETTLRLDGFAGGGDHAEYNEFVRQYLRAVRLHCDAKRESREGARDAYHPSARRGTAVEWARDGALLGALVVAAIHLSLKRAKSKRGSDAESSRVLQMYVALLWRRPFPETADLMDVIASAVRSADADARAKIFDALDKPRSNDLMDFEDAIETLMRSMQAGRVLGVRDDFIAALTALKAALSRNLR</sequence>
<evidence type="ECO:0000313" key="2">
    <source>
        <dbReference type="Proteomes" id="UP000001568"/>
    </source>
</evidence>
<protein>
    <submittedName>
        <fullName evidence="1">Uncharacterized protein</fullName>
    </submittedName>
</protein>
<dbReference type="RefSeq" id="XP_001422583.1">
    <property type="nucleotide sequence ID" value="XM_001422546.1"/>
</dbReference>
<dbReference type="EMBL" id="CP000600">
    <property type="protein sequence ID" value="ABP00900.1"/>
    <property type="molecule type" value="Genomic_DNA"/>
</dbReference>
<proteinExistence type="predicted"/>
<gene>
    <name evidence="1" type="ORF">OSTLU_19089</name>
</gene>
<dbReference type="AlphaFoldDB" id="A4SBA3"/>
<dbReference type="HOGENOM" id="CLU_1020807_0_0_1"/>
<dbReference type="Gramene" id="ABP00900">
    <property type="protein sequence ID" value="ABP00900"/>
    <property type="gene ID" value="OSTLU_19089"/>
</dbReference>
<dbReference type="Proteomes" id="UP000001568">
    <property type="component" value="Chromosome 20"/>
</dbReference>
<accession>A4SBA3</accession>
<organism evidence="1 2">
    <name type="scientific">Ostreococcus lucimarinus (strain CCE9901)</name>
    <dbReference type="NCBI Taxonomy" id="436017"/>
    <lineage>
        <taxon>Eukaryota</taxon>
        <taxon>Viridiplantae</taxon>
        <taxon>Chlorophyta</taxon>
        <taxon>Mamiellophyceae</taxon>
        <taxon>Mamiellales</taxon>
        <taxon>Bathycoccaceae</taxon>
        <taxon>Ostreococcus</taxon>
    </lineage>
</organism>
<keyword evidence="2" id="KW-1185">Reference proteome</keyword>
<reference evidence="1 2" key="1">
    <citation type="journal article" date="2007" name="Proc. Natl. Acad. Sci. U.S.A.">
        <title>The tiny eukaryote Ostreococcus provides genomic insights into the paradox of plankton speciation.</title>
        <authorList>
            <person name="Palenik B."/>
            <person name="Grimwood J."/>
            <person name="Aerts A."/>
            <person name="Rouze P."/>
            <person name="Salamov A."/>
            <person name="Putnam N."/>
            <person name="Dupont C."/>
            <person name="Jorgensen R."/>
            <person name="Derelle E."/>
            <person name="Rombauts S."/>
            <person name="Zhou K."/>
            <person name="Otillar R."/>
            <person name="Merchant S.S."/>
            <person name="Podell S."/>
            <person name="Gaasterland T."/>
            <person name="Napoli C."/>
            <person name="Gendler K."/>
            <person name="Manuell A."/>
            <person name="Tai V."/>
            <person name="Vallon O."/>
            <person name="Piganeau G."/>
            <person name="Jancek S."/>
            <person name="Heijde M."/>
            <person name="Jabbari K."/>
            <person name="Bowler C."/>
            <person name="Lohr M."/>
            <person name="Robbens S."/>
            <person name="Werner G."/>
            <person name="Dubchak I."/>
            <person name="Pazour G.J."/>
            <person name="Ren Q."/>
            <person name="Paulsen I."/>
            <person name="Delwiche C."/>
            <person name="Schmutz J."/>
            <person name="Rokhsar D."/>
            <person name="Van de Peer Y."/>
            <person name="Moreau H."/>
            <person name="Grigoriev I.V."/>
        </authorList>
    </citation>
    <scope>NUCLEOTIDE SEQUENCE [LARGE SCALE GENOMIC DNA]</scope>
    <source>
        <strain evidence="1 2">CCE9901</strain>
    </source>
</reference>
<evidence type="ECO:0000313" key="1">
    <source>
        <dbReference type="EMBL" id="ABP00900.1"/>
    </source>
</evidence>
<dbReference type="KEGG" id="olu:OSTLU_19089"/>
<dbReference type="GeneID" id="5006797"/>